<proteinExistence type="predicted"/>
<accession>A0A7C9GIN5</accession>
<sequence length="336" mass="37527">MIKTLTKSSNREEIKIYTEDYGTQTIILLPQPESDSLDKSDSDNFTMHKKDKTLTLTSNSKYISIYWPEFNSNDKGEIIGNDTVMEINNSTGTLTIDYQSENKNNTATYFGCADSANFNLKNSSKLEIINPGTVFMFIDYISSDNPPKLTMSEESKFAIRQPIDIQTNSSSLIFLASEISMNGSSELTFESNGLFLGDGKFNYCNINIQDNSKLILVNDGIIPKSDIDKNKTKFNLGSGSPLLKLSSYNGINFPLVFDDVEYPECLFNFITTKEGDNKGIVIIDIPKDTTFGDKIFSKGLVAKNGKIADIKDFNFSYRIESRQGNPVDTITISLKL</sequence>
<dbReference type="EMBL" id="WHZZ01000002">
    <property type="protein sequence ID" value="MQL47933.1"/>
    <property type="molecule type" value="Genomic_DNA"/>
</dbReference>
<comment type="caution">
    <text evidence="1">The sequence shown here is derived from an EMBL/GenBank/DDBJ whole genome shotgun (WGS) entry which is preliminary data.</text>
</comment>
<evidence type="ECO:0000313" key="2">
    <source>
        <dbReference type="Proteomes" id="UP000481739"/>
    </source>
</evidence>
<reference evidence="1 2" key="1">
    <citation type="journal article" date="2019" name="Nature">
        <title>A new antibiotic selectively kills Gram-negative pathogens.</title>
        <authorList>
            <person name="Imai Y."/>
            <person name="Meyer K.J."/>
            <person name="Iinishi A."/>
            <person name="Favre-Godal Q."/>
            <person name="Green R."/>
            <person name="Manuse S."/>
            <person name="Caboni M."/>
            <person name="Mori M."/>
            <person name="Niles S."/>
            <person name="Ghiglieri M."/>
            <person name="Honrao C."/>
            <person name="Ma X."/>
            <person name="Guo J.J."/>
            <person name="Makriyannis A."/>
            <person name="Linares-Otoya L."/>
            <person name="Boehringer N."/>
            <person name="Wuisan Z.G."/>
            <person name="Kaur H."/>
            <person name="Wu R."/>
            <person name="Mateus A."/>
            <person name="Typas A."/>
            <person name="Savitski M.M."/>
            <person name="Espinoza J.L."/>
            <person name="O'Rourke A."/>
            <person name="Nelson K.E."/>
            <person name="Hiller S."/>
            <person name="Noinaj N."/>
            <person name="Schaeberle T.F."/>
            <person name="D'Onofrio A."/>
            <person name="Lewis K."/>
        </authorList>
    </citation>
    <scope>NUCLEOTIDE SEQUENCE [LARGE SCALE GENOMIC DNA]</scope>
    <source>
        <strain evidence="1 2">HGB 1456</strain>
    </source>
</reference>
<dbReference type="RefSeq" id="WP_152962487.1">
    <property type="nucleotide sequence ID" value="NZ_CAWOZU010000017.1"/>
</dbReference>
<gene>
    <name evidence="1" type="ORF">GEA64_08030</name>
</gene>
<protein>
    <submittedName>
        <fullName evidence="1">Uncharacterized protein</fullName>
    </submittedName>
</protein>
<evidence type="ECO:0000313" key="1">
    <source>
        <dbReference type="EMBL" id="MQL47933.1"/>
    </source>
</evidence>
<dbReference type="AlphaFoldDB" id="A0A7C9GIN5"/>
<organism evidence="1 2">
    <name type="scientific">Photorhabdus khanii</name>
    <dbReference type="NCBI Taxonomy" id="1004150"/>
    <lineage>
        <taxon>Bacteria</taxon>
        <taxon>Pseudomonadati</taxon>
        <taxon>Pseudomonadota</taxon>
        <taxon>Gammaproteobacteria</taxon>
        <taxon>Enterobacterales</taxon>
        <taxon>Morganellaceae</taxon>
        <taxon>Photorhabdus</taxon>
    </lineage>
</organism>
<name>A0A7C9GIN5_9GAMM</name>
<dbReference type="Proteomes" id="UP000481739">
    <property type="component" value="Unassembled WGS sequence"/>
</dbReference>